<keyword evidence="2" id="KW-1185">Reference proteome</keyword>
<dbReference type="AlphaFoldDB" id="A0A835IVX7"/>
<name>A0A835IVX7_9MAGN</name>
<dbReference type="OrthoDB" id="995477at2759"/>
<proteinExistence type="predicted"/>
<sequence length="172" mass="19501">MLGPAFEEVVNGFCQPEKNYRGVQVSVQDVLRMIEAFLKVGRHSEARDCFSKCPNYVQKSLLMSLKLLLPMNLKVSMLLLLQLRHHGMLTSINIVPLNDAEKKESPKDLAQNFTCAMFETPQAVLRAHVKARAIDLQLQKKVVLGRVRPFGNSYILMQLEEQLSTCPCKENT</sequence>
<dbReference type="Proteomes" id="UP000631114">
    <property type="component" value="Unassembled WGS sequence"/>
</dbReference>
<gene>
    <name evidence="1" type="ORF">IFM89_031262</name>
</gene>
<protein>
    <submittedName>
        <fullName evidence="1">Uncharacterized protein</fullName>
    </submittedName>
</protein>
<accession>A0A835IVX7</accession>
<dbReference type="EMBL" id="JADFTS010000001">
    <property type="protein sequence ID" value="KAF9626135.1"/>
    <property type="molecule type" value="Genomic_DNA"/>
</dbReference>
<comment type="caution">
    <text evidence="1">The sequence shown here is derived from an EMBL/GenBank/DDBJ whole genome shotgun (WGS) entry which is preliminary data.</text>
</comment>
<organism evidence="1 2">
    <name type="scientific">Coptis chinensis</name>
    <dbReference type="NCBI Taxonomy" id="261450"/>
    <lineage>
        <taxon>Eukaryota</taxon>
        <taxon>Viridiplantae</taxon>
        <taxon>Streptophyta</taxon>
        <taxon>Embryophyta</taxon>
        <taxon>Tracheophyta</taxon>
        <taxon>Spermatophyta</taxon>
        <taxon>Magnoliopsida</taxon>
        <taxon>Ranunculales</taxon>
        <taxon>Ranunculaceae</taxon>
        <taxon>Coptidoideae</taxon>
        <taxon>Coptis</taxon>
    </lineage>
</organism>
<reference evidence="1 2" key="1">
    <citation type="submission" date="2020-10" db="EMBL/GenBank/DDBJ databases">
        <title>The Coptis chinensis genome and diversification of protoberbering-type alkaloids.</title>
        <authorList>
            <person name="Wang B."/>
            <person name="Shu S."/>
            <person name="Song C."/>
            <person name="Liu Y."/>
        </authorList>
    </citation>
    <scope>NUCLEOTIDE SEQUENCE [LARGE SCALE GENOMIC DNA]</scope>
    <source>
        <strain evidence="1">HL-2020</strain>
        <tissue evidence="1">Leaf</tissue>
    </source>
</reference>
<evidence type="ECO:0000313" key="1">
    <source>
        <dbReference type="EMBL" id="KAF9626135.1"/>
    </source>
</evidence>
<evidence type="ECO:0000313" key="2">
    <source>
        <dbReference type="Proteomes" id="UP000631114"/>
    </source>
</evidence>